<reference evidence="3 4" key="1">
    <citation type="submission" date="2016-10" db="EMBL/GenBank/DDBJ databases">
        <title>Draft genome sequences of four alkaliphilic bacteria belonging to the Anaerobacillus genus.</title>
        <authorList>
            <person name="Bassil N.M."/>
            <person name="Lloyd J.R."/>
        </authorList>
    </citation>
    <scope>NUCLEOTIDE SEQUENCE [LARGE SCALE GENOMIC DNA]</scope>
    <source>
        <strain evidence="3 4">DSM 18345</strain>
    </source>
</reference>
<keyword evidence="1" id="KW-0732">Signal</keyword>
<evidence type="ECO:0000259" key="2">
    <source>
        <dbReference type="Pfam" id="PF17898"/>
    </source>
</evidence>
<feature type="chain" id="PRO_5038507990" evidence="1">
    <location>
        <begin position="32"/>
        <end position="201"/>
    </location>
</feature>
<dbReference type="AlphaFoldDB" id="A0A1S2LZD0"/>
<evidence type="ECO:0000313" key="4">
    <source>
        <dbReference type="Proteomes" id="UP000179524"/>
    </source>
</evidence>
<dbReference type="Pfam" id="PF17898">
    <property type="entry name" value="GerD"/>
    <property type="match status" value="1"/>
</dbReference>
<feature type="domain" description="Spore germination GerD central core" evidence="2">
    <location>
        <begin position="72"/>
        <end position="184"/>
    </location>
</feature>
<feature type="signal peptide" evidence="1">
    <location>
        <begin position="1"/>
        <end position="31"/>
    </location>
</feature>
<sequence length="201" mass="23117">MIWKGANTTLKSFKKLLLLLLLLLLASCAVEDQGSQPDYESTKQMMVDMLKTDEGKKSIQEVLSDDEVKQEIVLEQALVKETIQQVLTSEQGKQFWEDLMQDPEFAKSLAESLQTEVEKILKNLMKDPEYQTMMMDILQDPEMESAALDLMKSKEYRQQVMNIMTDAFESPYFKAQVNEILGKVASEQMKKEAAEEQEEDE</sequence>
<proteinExistence type="predicted"/>
<evidence type="ECO:0000256" key="1">
    <source>
        <dbReference type="SAM" id="SignalP"/>
    </source>
</evidence>
<dbReference type="Proteomes" id="UP000179524">
    <property type="component" value="Unassembled WGS sequence"/>
</dbReference>
<dbReference type="InterPro" id="IPR041262">
    <property type="entry name" value="GerD_central"/>
</dbReference>
<keyword evidence="4" id="KW-1185">Reference proteome</keyword>
<organism evidence="3 4">
    <name type="scientific">Anaerobacillus alkalilacustris</name>
    <dbReference type="NCBI Taxonomy" id="393763"/>
    <lineage>
        <taxon>Bacteria</taxon>
        <taxon>Bacillati</taxon>
        <taxon>Bacillota</taxon>
        <taxon>Bacilli</taxon>
        <taxon>Bacillales</taxon>
        <taxon>Bacillaceae</taxon>
        <taxon>Anaerobacillus</taxon>
    </lineage>
</organism>
<dbReference type="PROSITE" id="PS51257">
    <property type="entry name" value="PROKAR_LIPOPROTEIN"/>
    <property type="match status" value="1"/>
</dbReference>
<name>A0A1S2LZD0_9BACI</name>
<evidence type="ECO:0000313" key="3">
    <source>
        <dbReference type="EMBL" id="OIJ17654.1"/>
    </source>
</evidence>
<dbReference type="NCBIfam" id="NF040801">
    <property type="entry name" value="spore_GerD"/>
    <property type="match status" value="1"/>
</dbReference>
<protein>
    <submittedName>
        <fullName evidence="3">Spore gernimation protein GerD</fullName>
    </submittedName>
</protein>
<comment type="caution">
    <text evidence="3">The sequence shown here is derived from an EMBL/GenBank/DDBJ whole genome shotgun (WGS) entry which is preliminary data.</text>
</comment>
<dbReference type="OrthoDB" id="2375836at2"/>
<accession>A0A1S2LZD0</accession>
<dbReference type="EMBL" id="MLQR01000001">
    <property type="protein sequence ID" value="OIJ17654.1"/>
    <property type="molecule type" value="Genomic_DNA"/>
</dbReference>
<gene>
    <name evidence="3" type="ORF">BKP37_01190</name>
</gene>